<evidence type="ECO:0000256" key="3">
    <source>
        <dbReference type="ARBA" id="ARBA00022448"/>
    </source>
</evidence>
<evidence type="ECO:0000256" key="4">
    <source>
        <dbReference type="ARBA" id="ARBA00023242"/>
    </source>
</evidence>
<dbReference type="OrthoDB" id="44850at2759"/>
<dbReference type="GO" id="GO:0005634">
    <property type="term" value="C:nucleus"/>
    <property type="evidence" value="ECO:0007669"/>
    <property type="project" value="UniProtKB-SubCell"/>
</dbReference>
<dbReference type="AlphaFoldDB" id="K0T381"/>
<evidence type="ECO:0000256" key="1">
    <source>
        <dbReference type="ARBA" id="ARBA00004123"/>
    </source>
</evidence>
<feature type="region of interest" description="Disordered" evidence="5">
    <location>
        <begin position="1"/>
        <end position="175"/>
    </location>
</feature>
<feature type="compositionally biased region" description="Basic and acidic residues" evidence="5">
    <location>
        <begin position="103"/>
        <end position="113"/>
    </location>
</feature>
<keyword evidence="7" id="KW-1185">Reference proteome</keyword>
<evidence type="ECO:0000256" key="5">
    <source>
        <dbReference type="SAM" id="MobiDB-lite"/>
    </source>
</evidence>
<feature type="non-terminal residue" evidence="6">
    <location>
        <position position="1"/>
    </location>
</feature>
<keyword evidence="4" id="KW-0539">Nucleus</keyword>
<feature type="compositionally biased region" description="Basic residues" evidence="5">
    <location>
        <begin position="67"/>
        <end position="77"/>
    </location>
</feature>
<name>K0T381_THAOC</name>
<dbReference type="Gene3D" id="1.25.10.10">
    <property type="entry name" value="Leucine-rich Repeat Variant"/>
    <property type="match status" value="1"/>
</dbReference>
<dbReference type="SUPFAM" id="SSF48371">
    <property type="entry name" value="ARM repeat"/>
    <property type="match status" value="1"/>
</dbReference>
<dbReference type="PANTHER" id="PTHR12363">
    <property type="entry name" value="TRANSPORTIN 3 AND IMPORTIN 13"/>
    <property type="match status" value="1"/>
</dbReference>
<dbReference type="GO" id="GO:0006606">
    <property type="term" value="P:protein import into nucleus"/>
    <property type="evidence" value="ECO:0007669"/>
    <property type="project" value="TreeGrafter"/>
</dbReference>
<feature type="compositionally biased region" description="Basic and acidic residues" evidence="5">
    <location>
        <begin position="122"/>
        <end position="175"/>
    </location>
</feature>
<comment type="caution">
    <text evidence="6">The sequence shown here is derived from an EMBL/GenBank/DDBJ whole genome shotgun (WGS) entry which is preliminary data.</text>
</comment>
<dbReference type="PANTHER" id="PTHR12363:SF33">
    <property type="entry name" value="IMPORTIN-13"/>
    <property type="match status" value="1"/>
</dbReference>
<dbReference type="EMBL" id="AGNL01012619">
    <property type="protein sequence ID" value="EJK67796.1"/>
    <property type="molecule type" value="Genomic_DNA"/>
</dbReference>
<dbReference type="InterPro" id="IPR051345">
    <property type="entry name" value="Importin_beta-like_NTR"/>
</dbReference>
<protein>
    <submittedName>
        <fullName evidence="6">Uncharacterized protein</fullName>
    </submittedName>
</protein>
<dbReference type="InterPro" id="IPR011989">
    <property type="entry name" value="ARM-like"/>
</dbReference>
<dbReference type="OMA" id="QNSDMLF"/>
<organism evidence="6 7">
    <name type="scientific">Thalassiosira oceanica</name>
    <name type="common">Marine diatom</name>
    <dbReference type="NCBI Taxonomy" id="159749"/>
    <lineage>
        <taxon>Eukaryota</taxon>
        <taxon>Sar</taxon>
        <taxon>Stramenopiles</taxon>
        <taxon>Ochrophyta</taxon>
        <taxon>Bacillariophyta</taxon>
        <taxon>Coscinodiscophyceae</taxon>
        <taxon>Thalassiosirophycidae</taxon>
        <taxon>Thalassiosirales</taxon>
        <taxon>Thalassiosiraceae</taxon>
        <taxon>Thalassiosira</taxon>
    </lineage>
</organism>
<dbReference type="GO" id="GO:0005737">
    <property type="term" value="C:cytoplasm"/>
    <property type="evidence" value="ECO:0007669"/>
    <property type="project" value="TreeGrafter"/>
</dbReference>
<reference evidence="6 7" key="1">
    <citation type="journal article" date="2012" name="Genome Biol.">
        <title>Genome and low-iron response of an oceanic diatom adapted to chronic iron limitation.</title>
        <authorList>
            <person name="Lommer M."/>
            <person name="Specht M."/>
            <person name="Roy A.S."/>
            <person name="Kraemer L."/>
            <person name="Andreson R."/>
            <person name="Gutowska M.A."/>
            <person name="Wolf J."/>
            <person name="Bergner S.V."/>
            <person name="Schilhabel M.B."/>
            <person name="Klostermeier U.C."/>
            <person name="Beiko R.G."/>
            <person name="Rosenstiel P."/>
            <person name="Hippler M."/>
            <person name="Laroche J."/>
        </authorList>
    </citation>
    <scope>NUCLEOTIDE SEQUENCE [LARGE SCALE GENOMIC DNA]</scope>
    <source>
        <strain evidence="6 7">CCMP1005</strain>
    </source>
</reference>
<accession>K0T381</accession>
<feature type="compositionally biased region" description="Basic and acidic residues" evidence="5">
    <location>
        <begin position="78"/>
        <end position="95"/>
    </location>
</feature>
<evidence type="ECO:0000313" key="7">
    <source>
        <dbReference type="Proteomes" id="UP000266841"/>
    </source>
</evidence>
<keyword evidence="3" id="KW-0813">Transport</keyword>
<sequence>GVHRERRLGERRVVGPARGRGGGPGPPRGQRRTPGSDARQGRRDRVRRRPGEGVVVPRRPHRDGAVRWRHRGERRVRRTDVRRTPRVGVDAEERGVAPGSVRVGDHVPRRDGVDEQGPAWRDTGRGADARPARAEDARADIHRDARGERRAAGRRPVAEGDRMLVPPERDRHRPDGADLRAYGGKSAQVNILGALADGLYSNMSDVLDADSDLIETLLNQDDSNERVNLGMSIAARALSSASTPPTNQVQVAQELTGANETARINLLSELVLAVGFQRHRFVQRQQAGDVAVCRCLARTAARVLVGARGSLRTSPDDLLDLLFKAASHPSIYVSGIAIEALADCAAENPNLATRLLPVLQGKAIIQTPLLDDVGSLEDYINFRQRVLAIGFQGCYSGCEGFYLRSCASAIDEFCSASLSPQLPFQLEAALVCMISVSNKATKTSDKQALVSQLDKMVSALVANDFKTTSHPVVMASLCRFICKYAKCLTWCATSVYEAACELTLQVFQRDLAEYDTRWRVITQTSPLSLASDALKSLLCRNPDIFQSPDALSALERTWNLPYQTQKIPIEDRETLCSGLAVVIQSLPSDSQETSFTALAKPVLSCVAVLTKNIDEMTTGVDSILIRIGNEIRLLAKLVDVFHKSNREPVVVLVQRTWPAVVHISKAHFATNETLANSVGQYLLASLSLYRSEEDISLLRDIASLVKELMAAVADAKSSASLIPLLKFAGQLVKAKQLTNGAEDVTKEVVIATFESLRSGMDELVLATCTYDFLNALAKNSPALLLGLSNGDLVRSSIVDARRSLGAKETDVIRCSSNFLNSLAKSVVSSQQSQAVDAVKQNLASDVTMFTIELTCAGLAPRGGLADLTNLLLTILDVLRWSEIEHAVLAAMGSGKFQLGDEVTRVTITSLRDSTESACVSSNLSEMIDCLWAMHQQSETDGTIAGEELVQDFLQKYSSKHSDT</sequence>
<comment type="similarity">
    <text evidence="2">Belongs to the importin beta family.</text>
</comment>
<dbReference type="eggNOG" id="ENOG502SM0T">
    <property type="taxonomic scope" value="Eukaryota"/>
</dbReference>
<gene>
    <name evidence="6" type="ORF">THAOC_11125</name>
</gene>
<proteinExistence type="inferred from homology"/>
<dbReference type="Proteomes" id="UP000266841">
    <property type="component" value="Unassembled WGS sequence"/>
</dbReference>
<evidence type="ECO:0000313" key="6">
    <source>
        <dbReference type="EMBL" id="EJK67796.1"/>
    </source>
</evidence>
<evidence type="ECO:0000256" key="2">
    <source>
        <dbReference type="ARBA" id="ARBA00007991"/>
    </source>
</evidence>
<dbReference type="InterPro" id="IPR016024">
    <property type="entry name" value="ARM-type_fold"/>
</dbReference>
<comment type="subcellular location">
    <subcellularLocation>
        <location evidence="1">Nucleus</location>
    </subcellularLocation>
</comment>